<dbReference type="Pfam" id="PF00440">
    <property type="entry name" value="TetR_N"/>
    <property type="match status" value="1"/>
</dbReference>
<dbReference type="InterPro" id="IPR036271">
    <property type="entry name" value="Tet_transcr_reg_TetR-rel_C_sf"/>
</dbReference>
<evidence type="ECO:0000256" key="3">
    <source>
        <dbReference type="ARBA" id="ARBA00023163"/>
    </source>
</evidence>
<feature type="domain" description="HTH tetR-type" evidence="5">
    <location>
        <begin position="8"/>
        <end position="68"/>
    </location>
</feature>
<evidence type="ECO:0000259" key="5">
    <source>
        <dbReference type="PROSITE" id="PS50977"/>
    </source>
</evidence>
<dbReference type="EMBL" id="FNRA01000014">
    <property type="protein sequence ID" value="SEB18112.1"/>
    <property type="molecule type" value="Genomic_DNA"/>
</dbReference>
<reference evidence="6 7" key="1">
    <citation type="submission" date="2016-10" db="EMBL/GenBank/DDBJ databases">
        <authorList>
            <person name="de Groot N.N."/>
        </authorList>
    </citation>
    <scope>NUCLEOTIDE SEQUENCE [LARGE SCALE GENOMIC DNA]</scope>
    <source>
        <strain evidence="6 7">DSM 19033</strain>
    </source>
</reference>
<organism evidence="6 7">
    <name type="scientific">Pedobacter hartonius</name>
    <dbReference type="NCBI Taxonomy" id="425514"/>
    <lineage>
        <taxon>Bacteria</taxon>
        <taxon>Pseudomonadati</taxon>
        <taxon>Bacteroidota</taxon>
        <taxon>Sphingobacteriia</taxon>
        <taxon>Sphingobacteriales</taxon>
        <taxon>Sphingobacteriaceae</taxon>
        <taxon>Pedobacter</taxon>
    </lineage>
</organism>
<dbReference type="PROSITE" id="PS50977">
    <property type="entry name" value="HTH_TETR_2"/>
    <property type="match status" value="1"/>
</dbReference>
<dbReference type="OrthoDB" id="9798857at2"/>
<dbReference type="PANTHER" id="PTHR47506">
    <property type="entry name" value="TRANSCRIPTIONAL REGULATORY PROTEIN"/>
    <property type="match status" value="1"/>
</dbReference>
<dbReference type="PRINTS" id="PR00455">
    <property type="entry name" value="HTHTETR"/>
</dbReference>
<dbReference type="PANTHER" id="PTHR47506:SF3">
    <property type="entry name" value="HTH-TYPE TRANSCRIPTIONAL REGULATOR LMRA"/>
    <property type="match status" value="1"/>
</dbReference>
<dbReference type="SUPFAM" id="SSF46689">
    <property type="entry name" value="Homeodomain-like"/>
    <property type="match status" value="1"/>
</dbReference>
<proteinExistence type="predicted"/>
<protein>
    <submittedName>
        <fullName evidence="6">Transcriptional regulator, TetR family</fullName>
    </submittedName>
</protein>
<name>A0A1H4HAH7_9SPHI</name>
<dbReference type="RefSeq" id="WP_090559689.1">
    <property type="nucleotide sequence ID" value="NZ_FNRA01000014.1"/>
</dbReference>
<dbReference type="SUPFAM" id="SSF48498">
    <property type="entry name" value="Tetracyclin repressor-like, C-terminal domain"/>
    <property type="match status" value="1"/>
</dbReference>
<dbReference type="Proteomes" id="UP000198850">
    <property type="component" value="Unassembled WGS sequence"/>
</dbReference>
<feature type="DNA-binding region" description="H-T-H motif" evidence="4">
    <location>
        <begin position="31"/>
        <end position="50"/>
    </location>
</feature>
<evidence type="ECO:0000313" key="7">
    <source>
        <dbReference type="Proteomes" id="UP000198850"/>
    </source>
</evidence>
<dbReference type="InterPro" id="IPR009057">
    <property type="entry name" value="Homeodomain-like_sf"/>
</dbReference>
<sequence>MKFVPRSETTRNLIIEATAELFNKKGYAGTSIADMEKATKLTKGSIYGNFENKEQVALAAFDYNLEAIRKKIRTVVDAAPSYKGKILAYLDAYNNGHVVNSGGCPLQNTAVEADDTHEELRKRAADGLLAFKGSIVELINKGIGAREFREDVNAEIAALTFVALVEGAILISRATKDRSALKTILESARKNIEEICIR</sequence>
<evidence type="ECO:0000313" key="6">
    <source>
        <dbReference type="EMBL" id="SEB18112.1"/>
    </source>
</evidence>
<dbReference type="Gene3D" id="1.10.357.10">
    <property type="entry name" value="Tetracycline Repressor, domain 2"/>
    <property type="match status" value="1"/>
</dbReference>
<dbReference type="GO" id="GO:0003677">
    <property type="term" value="F:DNA binding"/>
    <property type="evidence" value="ECO:0007669"/>
    <property type="project" value="UniProtKB-UniRule"/>
</dbReference>
<evidence type="ECO:0000256" key="4">
    <source>
        <dbReference type="PROSITE-ProRule" id="PRU00335"/>
    </source>
</evidence>
<keyword evidence="1" id="KW-0805">Transcription regulation</keyword>
<dbReference type="InterPro" id="IPR001647">
    <property type="entry name" value="HTH_TetR"/>
</dbReference>
<dbReference type="STRING" id="425514.SAMN05443550_11463"/>
<dbReference type="InterPro" id="IPR011075">
    <property type="entry name" value="TetR_C"/>
</dbReference>
<gene>
    <name evidence="6" type="ORF">SAMN05443550_11463</name>
</gene>
<dbReference type="Pfam" id="PF16925">
    <property type="entry name" value="TetR_C_13"/>
    <property type="match status" value="1"/>
</dbReference>
<keyword evidence="2 4" id="KW-0238">DNA-binding</keyword>
<accession>A0A1H4HAH7</accession>
<keyword evidence="3" id="KW-0804">Transcription</keyword>
<evidence type="ECO:0000256" key="1">
    <source>
        <dbReference type="ARBA" id="ARBA00023015"/>
    </source>
</evidence>
<dbReference type="AlphaFoldDB" id="A0A1H4HAH7"/>
<evidence type="ECO:0000256" key="2">
    <source>
        <dbReference type="ARBA" id="ARBA00023125"/>
    </source>
</evidence>
<keyword evidence="7" id="KW-1185">Reference proteome</keyword>